<sequence length="455" mass="48534">MLFQTLPRSLGKLLINREYAFLWGGQAVSSLGDSTFDLTLVVWIAALIARQADGQAATWAPVAVSGVLIAVALPSLLFGPIAGVFVDRWEKKSVMLWADCIRMFLVLLLVLVSGSSFFPWKPDRAVQLGAIYVTVFLASICSQFFSPARAALINDLVDKEQLGRAAGLAQVSQSIALIMGPPLAAPVLFGFGVEWALLFNAGTFLISFLCVLAVQAPAFVKSGGKVEQQKFTREFLEGITFSINNRVLRVLLVTIVVVSLGAGAINALMVFFVSDNLHVNVTYVGLLDGFFGVGVIIGALLVSVLSSRLQETRMYTLAILGFGLLFLLLARTSNLLIALAILLLLGLAQATVNVTLVPIALKSVPRGMIGRVIGTINSLSVLSSLISVSLAGYLASNLFKDIHGIVLGFAIGPIDTIFTLSALLFLLSGIYAFMYLRSSSTPSSVDKEAASLQAK</sequence>
<feature type="transmembrane region" description="Helical" evidence="7">
    <location>
        <begin position="416"/>
        <end position="436"/>
    </location>
</feature>
<evidence type="ECO:0000313" key="10">
    <source>
        <dbReference type="Proteomes" id="UP000654345"/>
    </source>
</evidence>
<evidence type="ECO:0000256" key="1">
    <source>
        <dbReference type="ARBA" id="ARBA00004651"/>
    </source>
</evidence>
<keyword evidence="4 7" id="KW-0812">Transmembrane</keyword>
<accession>A0ABQ3V0A1</accession>
<dbReference type="PROSITE" id="PS50850">
    <property type="entry name" value="MFS"/>
    <property type="match status" value="1"/>
</dbReference>
<feature type="transmembrane region" description="Helical" evidence="7">
    <location>
        <begin position="314"/>
        <end position="330"/>
    </location>
</feature>
<feature type="transmembrane region" description="Helical" evidence="7">
    <location>
        <begin position="373"/>
        <end position="396"/>
    </location>
</feature>
<keyword evidence="10" id="KW-1185">Reference proteome</keyword>
<keyword evidence="6 7" id="KW-0472">Membrane</keyword>
<feature type="transmembrane region" description="Helical" evidence="7">
    <location>
        <begin position="280"/>
        <end position="302"/>
    </location>
</feature>
<protein>
    <submittedName>
        <fullName evidence="9">MFS transporter</fullName>
    </submittedName>
</protein>
<dbReference type="SUPFAM" id="SSF103473">
    <property type="entry name" value="MFS general substrate transporter"/>
    <property type="match status" value="1"/>
</dbReference>
<organism evidence="9 10">
    <name type="scientific">Ktedonobacter robiniae</name>
    <dbReference type="NCBI Taxonomy" id="2778365"/>
    <lineage>
        <taxon>Bacteria</taxon>
        <taxon>Bacillati</taxon>
        <taxon>Chloroflexota</taxon>
        <taxon>Ktedonobacteria</taxon>
        <taxon>Ktedonobacterales</taxon>
        <taxon>Ktedonobacteraceae</taxon>
        <taxon>Ktedonobacter</taxon>
    </lineage>
</organism>
<dbReference type="InterPro" id="IPR010290">
    <property type="entry name" value="TM_effector"/>
</dbReference>
<name>A0ABQ3V0A1_9CHLR</name>
<feature type="transmembrane region" description="Helical" evidence="7">
    <location>
        <begin position="195"/>
        <end position="220"/>
    </location>
</feature>
<dbReference type="PANTHER" id="PTHR43266:SF2">
    <property type="entry name" value="MAJOR FACILITATOR SUPERFAMILY (MFS) PROFILE DOMAIN-CONTAINING PROTEIN"/>
    <property type="match status" value="1"/>
</dbReference>
<feature type="transmembrane region" description="Helical" evidence="7">
    <location>
        <begin position="100"/>
        <end position="120"/>
    </location>
</feature>
<comment type="caution">
    <text evidence="9">The sequence shown here is derived from an EMBL/GenBank/DDBJ whole genome shotgun (WGS) entry which is preliminary data.</text>
</comment>
<evidence type="ECO:0000313" key="9">
    <source>
        <dbReference type="EMBL" id="GHO57955.1"/>
    </source>
</evidence>
<dbReference type="Proteomes" id="UP000654345">
    <property type="component" value="Unassembled WGS sequence"/>
</dbReference>
<keyword evidence="3" id="KW-1003">Cell membrane</keyword>
<feature type="transmembrane region" description="Helical" evidence="7">
    <location>
        <begin position="21"/>
        <end position="46"/>
    </location>
</feature>
<dbReference type="InterPro" id="IPR036259">
    <property type="entry name" value="MFS_trans_sf"/>
</dbReference>
<dbReference type="Gene3D" id="1.20.1250.20">
    <property type="entry name" value="MFS general substrate transporter like domains"/>
    <property type="match status" value="2"/>
</dbReference>
<proteinExistence type="predicted"/>
<comment type="subcellular location">
    <subcellularLocation>
        <location evidence="1">Cell membrane</location>
        <topology evidence="1">Multi-pass membrane protein</topology>
    </subcellularLocation>
</comment>
<feature type="transmembrane region" description="Helical" evidence="7">
    <location>
        <begin position="126"/>
        <end position="145"/>
    </location>
</feature>
<evidence type="ECO:0000256" key="7">
    <source>
        <dbReference type="SAM" id="Phobius"/>
    </source>
</evidence>
<evidence type="ECO:0000256" key="2">
    <source>
        <dbReference type="ARBA" id="ARBA00022448"/>
    </source>
</evidence>
<keyword evidence="2" id="KW-0813">Transport</keyword>
<evidence type="ECO:0000256" key="6">
    <source>
        <dbReference type="ARBA" id="ARBA00023136"/>
    </source>
</evidence>
<dbReference type="InterPro" id="IPR020846">
    <property type="entry name" value="MFS_dom"/>
</dbReference>
<gene>
    <name evidence="9" type="ORF">KSB_64300</name>
</gene>
<dbReference type="CDD" id="cd06173">
    <property type="entry name" value="MFS_MefA_like"/>
    <property type="match status" value="1"/>
</dbReference>
<feature type="domain" description="Major facilitator superfamily (MFS) profile" evidence="8">
    <location>
        <begin position="4"/>
        <end position="440"/>
    </location>
</feature>
<feature type="transmembrane region" description="Helical" evidence="7">
    <location>
        <begin position="166"/>
        <end position="189"/>
    </location>
</feature>
<feature type="transmembrane region" description="Helical" evidence="7">
    <location>
        <begin position="58"/>
        <end position="79"/>
    </location>
</feature>
<feature type="transmembrane region" description="Helical" evidence="7">
    <location>
        <begin position="336"/>
        <end position="361"/>
    </location>
</feature>
<dbReference type="Pfam" id="PF05977">
    <property type="entry name" value="MFS_3"/>
    <property type="match status" value="1"/>
</dbReference>
<feature type="transmembrane region" description="Helical" evidence="7">
    <location>
        <begin position="250"/>
        <end position="274"/>
    </location>
</feature>
<dbReference type="PANTHER" id="PTHR43266">
    <property type="entry name" value="MACROLIDE-EFFLUX PROTEIN"/>
    <property type="match status" value="1"/>
</dbReference>
<reference evidence="9 10" key="1">
    <citation type="journal article" date="2021" name="Int. J. Syst. Evol. Microbiol.">
        <title>Reticulibacter mediterranei gen. nov., sp. nov., within the new family Reticulibacteraceae fam. nov., and Ktedonospora formicarum gen. nov., sp. nov., Ktedonobacter robiniae sp. nov., Dictyobacter formicarum sp. nov. and Dictyobacter arantiisoli sp. nov., belonging to the class Ktedonobacteria.</title>
        <authorList>
            <person name="Yabe S."/>
            <person name="Zheng Y."/>
            <person name="Wang C.M."/>
            <person name="Sakai Y."/>
            <person name="Abe K."/>
            <person name="Yokota A."/>
            <person name="Donadio S."/>
            <person name="Cavaletti L."/>
            <person name="Monciardini P."/>
        </authorList>
    </citation>
    <scope>NUCLEOTIDE SEQUENCE [LARGE SCALE GENOMIC DNA]</scope>
    <source>
        <strain evidence="9 10">SOSP1-30</strain>
    </source>
</reference>
<dbReference type="EMBL" id="BNJG01000002">
    <property type="protein sequence ID" value="GHO57955.1"/>
    <property type="molecule type" value="Genomic_DNA"/>
</dbReference>
<evidence type="ECO:0000256" key="3">
    <source>
        <dbReference type="ARBA" id="ARBA00022475"/>
    </source>
</evidence>
<keyword evidence="5 7" id="KW-1133">Transmembrane helix</keyword>
<evidence type="ECO:0000259" key="8">
    <source>
        <dbReference type="PROSITE" id="PS50850"/>
    </source>
</evidence>
<evidence type="ECO:0000256" key="5">
    <source>
        <dbReference type="ARBA" id="ARBA00022989"/>
    </source>
</evidence>
<evidence type="ECO:0000256" key="4">
    <source>
        <dbReference type="ARBA" id="ARBA00022692"/>
    </source>
</evidence>